<dbReference type="SUPFAM" id="SSF110849">
    <property type="entry name" value="ParB/Sulfiredoxin"/>
    <property type="match status" value="1"/>
</dbReference>
<dbReference type="Proteomes" id="UP000185860">
    <property type="component" value="Unassembled WGS sequence"/>
</dbReference>
<proteinExistence type="inferred from homology"/>
<dbReference type="Pfam" id="PF17762">
    <property type="entry name" value="HTH_ParB"/>
    <property type="match status" value="1"/>
</dbReference>
<dbReference type="InterPro" id="IPR004437">
    <property type="entry name" value="ParB/RepB/Spo0J"/>
</dbReference>
<dbReference type="GO" id="GO:0003677">
    <property type="term" value="F:DNA binding"/>
    <property type="evidence" value="ECO:0007669"/>
    <property type="project" value="UniProtKB-KW"/>
</dbReference>
<dbReference type="InterPro" id="IPR036086">
    <property type="entry name" value="ParB/Sulfiredoxin_sf"/>
</dbReference>
<comment type="caution">
    <text evidence="4">The sequence shown here is derived from an EMBL/GenBank/DDBJ whole genome shotgun (WGS) entry which is preliminary data.</text>
</comment>
<name>A0A1U7IFH1_9CYAN</name>
<evidence type="ECO:0000313" key="4">
    <source>
        <dbReference type="EMBL" id="OKH35727.1"/>
    </source>
</evidence>
<gene>
    <name evidence="4" type="ORF">NIES2119_19730</name>
</gene>
<dbReference type="InterPro" id="IPR041468">
    <property type="entry name" value="HTH_ParB/Spo0J"/>
</dbReference>
<dbReference type="PANTHER" id="PTHR33375">
    <property type="entry name" value="CHROMOSOME-PARTITIONING PROTEIN PARB-RELATED"/>
    <property type="match status" value="1"/>
</dbReference>
<protein>
    <submittedName>
        <fullName evidence="4">Chromosome partitioning protein ParB</fullName>
    </submittedName>
</protein>
<dbReference type="Pfam" id="PF02195">
    <property type="entry name" value="ParB_N"/>
    <property type="match status" value="1"/>
</dbReference>
<dbReference type="InterPro" id="IPR050336">
    <property type="entry name" value="Chromosome_partition/occlusion"/>
</dbReference>
<dbReference type="PANTHER" id="PTHR33375:SF7">
    <property type="entry name" value="CHROMOSOME 2-PARTITIONING PROTEIN PARB-RELATED"/>
    <property type="match status" value="1"/>
</dbReference>
<accession>A0A1U7IFH1</accession>
<comment type="similarity">
    <text evidence="1">Belongs to the ParB family.</text>
</comment>
<dbReference type="GO" id="GO:0007059">
    <property type="term" value="P:chromosome segregation"/>
    <property type="evidence" value="ECO:0007669"/>
    <property type="project" value="TreeGrafter"/>
</dbReference>
<dbReference type="GO" id="GO:0005694">
    <property type="term" value="C:chromosome"/>
    <property type="evidence" value="ECO:0007669"/>
    <property type="project" value="TreeGrafter"/>
</dbReference>
<dbReference type="Gene3D" id="1.10.10.2830">
    <property type="match status" value="1"/>
</dbReference>
<sequence>MAANRRSLKEFVFGEESVVSTSVENPQFLPITAITLPASQPRRYFDPQKLEELTQSICAHGILEPLLVRPLPEQLNQYELVAGERRYRAAQAAGLTEVPVTIRQLTDIEALQLSLIENLQREDLSSVEETEGILQLLAFKLEMKVEEVTNRLYRMRNENSGLVSQNVLTNSEGEAIQALFDSLGLVSWSSFITTRLPLLKLPEEIKAALREGKIAYTKAQVIARVKDVDARCRLLDEAVELDLSLVQIKERVAALNRPQVAEAQKNPSLKSRVDSSYRLLKKSKVWDDPQKQKSLEKLLAQIEALVSDADTQS</sequence>
<organism evidence="4 5">
    <name type="scientific">[Phormidium ambiguum] IAM M-71</name>
    <dbReference type="NCBI Taxonomy" id="454136"/>
    <lineage>
        <taxon>Bacteria</taxon>
        <taxon>Bacillati</taxon>
        <taxon>Cyanobacteriota</taxon>
        <taxon>Cyanophyceae</taxon>
        <taxon>Oscillatoriophycideae</taxon>
        <taxon>Aerosakkonematales</taxon>
        <taxon>Aerosakkonemataceae</taxon>
        <taxon>Floridanema</taxon>
    </lineage>
</organism>
<reference evidence="4 5" key="1">
    <citation type="submission" date="2016-11" db="EMBL/GenBank/DDBJ databases">
        <title>Draft Genome Sequences of Nine Cyanobacterial Strains from Diverse Habitats.</title>
        <authorList>
            <person name="Zhu T."/>
            <person name="Hou S."/>
            <person name="Lu X."/>
            <person name="Hess W.R."/>
        </authorList>
    </citation>
    <scope>NUCLEOTIDE SEQUENCE [LARGE SCALE GENOMIC DNA]</scope>
    <source>
        <strain evidence="4 5">IAM M-71</strain>
    </source>
</reference>
<evidence type="ECO:0000313" key="5">
    <source>
        <dbReference type="Proteomes" id="UP000185860"/>
    </source>
</evidence>
<keyword evidence="2" id="KW-0238">DNA-binding</keyword>
<dbReference type="FunFam" id="3.90.1530.30:FF:000001">
    <property type="entry name" value="Chromosome partitioning protein ParB"/>
    <property type="match status" value="1"/>
</dbReference>
<dbReference type="EMBL" id="MRCE01000020">
    <property type="protein sequence ID" value="OKH35727.1"/>
    <property type="molecule type" value="Genomic_DNA"/>
</dbReference>
<dbReference type="STRING" id="454136.NIES2119_19730"/>
<evidence type="ECO:0000259" key="3">
    <source>
        <dbReference type="SMART" id="SM00470"/>
    </source>
</evidence>
<dbReference type="SMART" id="SM00470">
    <property type="entry name" value="ParB"/>
    <property type="match status" value="1"/>
</dbReference>
<dbReference type="Gene3D" id="3.90.1530.30">
    <property type="match status" value="1"/>
</dbReference>
<dbReference type="OrthoDB" id="9802051at2"/>
<dbReference type="CDD" id="cd16393">
    <property type="entry name" value="SPO0J_N"/>
    <property type="match status" value="1"/>
</dbReference>
<dbReference type="RefSeq" id="WP_073595214.1">
    <property type="nucleotide sequence ID" value="NZ_MRCE01000020.1"/>
</dbReference>
<feature type="domain" description="ParB-like N-terminal" evidence="3">
    <location>
        <begin position="27"/>
        <end position="119"/>
    </location>
</feature>
<dbReference type="NCBIfam" id="TIGR00180">
    <property type="entry name" value="parB_part"/>
    <property type="match status" value="1"/>
</dbReference>
<evidence type="ECO:0000256" key="1">
    <source>
        <dbReference type="ARBA" id="ARBA00006295"/>
    </source>
</evidence>
<evidence type="ECO:0000256" key="2">
    <source>
        <dbReference type="ARBA" id="ARBA00023125"/>
    </source>
</evidence>
<dbReference type="SUPFAM" id="SSF109709">
    <property type="entry name" value="KorB DNA-binding domain-like"/>
    <property type="match status" value="1"/>
</dbReference>
<dbReference type="InterPro" id="IPR003115">
    <property type="entry name" value="ParB_N"/>
</dbReference>
<dbReference type="AlphaFoldDB" id="A0A1U7IFH1"/>